<evidence type="ECO:0000256" key="3">
    <source>
        <dbReference type="ARBA" id="ARBA00022603"/>
    </source>
</evidence>
<sequence>MGFNHVTVLLKETIEGLDIKPNGIYVDGTLGGGGHSFKILQFLDKGKLIGIDQDQDALDAAEKRLSIFEGKFIPAHSNFENIKTVLKELNIDKIDGLVLDLGVSSFQLDEAERGFSYMNDGALDMRMDQTASFSAWDVVNTYSEKELLRTIREYGEENWAARIAKFIVEARAEKTIETTFELVDIIKKAIPARARQDGPHPAKRTFQAIRIEVNNELKIIEKTIEDTVSVMKKGGRIAIITFHSLEDRIVKTTFKRLAEGCTCPKELPVCVCNNKPKIKVITKKPILPSEEELENNPRARSAKLRIAQVK</sequence>
<accession>A0ABR9ZMA5</accession>
<dbReference type="InterPro" id="IPR002903">
    <property type="entry name" value="RsmH"/>
</dbReference>
<dbReference type="HAMAP" id="MF_01007">
    <property type="entry name" value="16SrRNA_methyltr_H"/>
    <property type="match status" value="1"/>
</dbReference>
<gene>
    <name evidence="6 7" type="primary">rsmH</name>
    <name evidence="7" type="ORF">ISU02_00635</name>
</gene>
<evidence type="ECO:0000256" key="2">
    <source>
        <dbReference type="ARBA" id="ARBA00022552"/>
    </source>
</evidence>
<evidence type="ECO:0000313" key="8">
    <source>
        <dbReference type="Proteomes" id="UP000614200"/>
    </source>
</evidence>
<keyword evidence="6" id="KW-0963">Cytoplasm</keyword>
<dbReference type="PANTHER" id="PTHR11265">
    <property type="entry name" value="S-ADENOSYL-METHYLTRANSFERASE MRAW"/>
    <property type="match status" value="1"/>
</dbReference>
<comment type="subcellular location">
    <subcellularLocation>
        <location evidence="6">Cytoplasm</location>
    </subcellularLocation>
</comment>
<dbReference type="EC" id="2.1.1.199" evidence="6"/>
<dbReference type="Gene3D" id="1.10.150.170">
    <property type="entry name" value="Putative methyltransferase TM0872, insert domain"/>
    <property type="match status" value="1"/>
</dbReference>
<feature type="binding site" evidence="6">
    <location>
        <position position="100"/>
    </location>
    <ligand>
        <name>S-adenosyl-L-methionine</name>
        <dbReference type="ChEBI" id="CHEBI:59789"/>
    </ligand>
</feature>
<keyword evidence="8" id="KW-1185">Reference proteome</keyword>
<comment type="function">
    <text evidence="6">Specifically methylates the N4 position of cytidine in position 1402 (C1402) of 16S rRNA.</text>
</comment>
<evidence type="ECO:0000256" key="6">
    <source>
        <dbReference type="HAMAP-Rule" id="MF_01007"/>
    </source>
</evidence>
<keyword evidence="4 6" id="KW-0808">Transferase</keyword>
<dbReference type="Pfam" id="PF01795">
    <property type="entry name" value="Methyltransf_5"/>
    <property type="match status" value="1"/>
</dbReference>
<dbReference type="Proteomes" id="UP000614200">
    <property type="component" value="Unassembled WGS sequence"/>
</dbReference>
<evidence type="ECO:0000256" key="5">
    <source>
        <dbReference type="ARBA" id="ARBA00022691"/>
    </source>
</evidence>
<feature type="binding site" evidence="6">
    <location>
        <position position="52"/>
    </location>
    <ligand>
        <name>S-adenosyl-L-methionine</name>
        <dbReference type="ChEBI" id="CHEBI:59789"/>
    </ligand>
</feature>
<dbReference type="SUPFAM" id="SSF53335">
    <property type="entry name" value="S-adenosyl-L-methionine-dependent methyltransferases"/>
    <property type="match status" value="1"/>
</dbReference>
<feature type="binding site" evidence="6">
    <location>
        <begin position="33"/>
        <end position="35"/>
    </location>
    <ligand>
        <name>S-adenosyl-L-methionine</name>
        <dbReference type="ChEBI" id="CHEBI:59789"/>
    </ligand>
</feature>
<dbReference type="RefSeq" id="WP_194699844.1">
    <property type="nucleotide sequence ID" value="NZ_JADKNH010000001.1"/>
</dbReference>
<keyword evidence="5 6" id="KW-0949">S-adenosyl-L-methionine</keyword>
<keyword evidence="2 6" id="KW-0698">rRNA processing</keyword>
<dbReference type="Gene3D" id="3.40.50.150">
    <property type="entry name" value="Vaccinia Virus protein VP39"/>
    <property type="match status" value="1"/>
</dbReference>
<proteinExistence type="inferred from homology"/>
<comment type="similarity">
    <text evidence="1 6">Belongs to the methyltransferase superfamily. RsmH family.</text>
</comment>
<organism evidence="7 8">
    <name type="scientific">Fusibacter ferrireducens</name>
    <dbReference type="NCBI Taxonomy" id="2785058"/>
    <lineage>
        <taxon>Bacteria</taxon>
        <taxon>Bacillati</taxon>
        <taxon>Bacillota</taxon>
        <taxon>Clostridia</taxon>
        <taxon>Eubacteriales</taxon>
        <taxon>Eubacteriales Family XII. Incertae Sedis</taxon>
        <taxon>Fusibacter</taxon>
    </lineage>
</organism>
<reference evidence="7 8" key="1">
    <citation type="submission" date="2020-11" db="EMBL/GenBank/DDBJ databases">
        <title>Fusibacter basophilias sp. nov.</title>
        <authorList>
            <person name="Qiu D."/>
        </authorList>
    </citation>
    <scope>NUCLEOTIDE SEQUENCE [LARGE SCALE GENOMIC DNA]</scope>
    <source>
        <strain evidence="7 8">Q10-2</strain>
    </source>
</reference>
<evidence type="ECO:0000256" key="4">
    <source>
        <dbReference type="ARBA" id="ARBA00022679"/>
    </source>
</evidence>
<dbReference type="PIRSF" id="PIRSF004486">
    <property type="entry name" value="MraW"/>
    <property type="match status" value="1"/>
</dbReference>
<feature type="binding site" evidence="6">
    <location>
        <position position="79"/>
    </location>
    <ligand>
        <name>S-adenosyl-L-methionine</name>
        <dbReference type="ChEBI" id="CHEBI:59789"/>
    </ligand>
</feature>
<evidence type="ECO:0000256" key="1">
    <source>
        <dbReference type="ARBA" id="ARBA00010396"/>
    </source>
</evidence>
<dbReference type="PANTHER" id="PTHR11265:SF0">
    <property type="entry name" value="12S RRNA N4-METHYLCYTIDINE METHYLTRANSFERASE"/>
    <property type="match status" value="1"/>
</dbReference>
<evidence type="ECO:0000313" key="7">
    <source>
        <dbReference type="EMBL" id="MBF4691598.1"/>
    </source>
</evidence>
<name>A0ABR9ZMA5_9FIRM</name>
<keyword evidence="3 6" id="KW-0489">Methyltransferase</keyword>
<protein>
    <recommendedName>
        <fullName evidence="6">Ribosomal RNA small subunit methyltransferase H</fullName>
        <ecNumber evidence="6">2.1.1.199</ecNumber>
    </recommendedName>
    <alternativeName>
        <fullName evidence="6">16S rRNA m(4)C1402 methyltransferase</fullName>
    </alternativeName>
    <alternativeName>
        <fullName evidence="6">rRNA (cytosine-N(4)-)-methyltransferase RsmH</fullName>
    </alternativeName>
</protein>
<feature type="binding site" evidence="6">
    <location>
        <position position="107"/>
    </location>
    <ligand>
        <name>S-adenosyl-L-methionine</name>
        <dbReference type="ChEBI" id="CHEBI:59789"/>
    </ligand>
</feature>
<comment type="caution">
    <text evidence="7">The sequence shown here is derived from an EMBL/GenBank/DDBJ whole genome shotgun (WGS) entry which is preliminary data.</text>
</comment>
<dbReference type="InterPro" id="IPR029063">
    <property type="entry name" value="SAM-dependent_MTases_sf"/>
</dbReference>
<dbReference type="SUPFAM" id="SSF81799">
    <property type="entry name" value="Putative methyltransferase TM0872, insert domain"/>
    <property type="match status" value="1"/>
</dbReference>
<comment type="catalytic activity">
    <reaction evidence="6">
        <text>cytidine(1402) in 16S rRNA + S-adenosyl-L-methionine = N(4)-methylcytidine(1402) in 16S rRNA + S-adenosyl-L-homocysteine + H(+)</text>
        <dbReference type="Rhea" id="RHEA:42928"/>
        <dbReference type="Rhea" id="RHEA-COMP:10286"/>
        <dbReference type="Rhea" id="RHEA-COMP:10287"/>
        <dbReference type="ChEBI" id="CHEBI:15378"/>
        <dbReference type="ChEBI" id="CHEBI:57856"/>
        <dbReference type="ChEBI" id="CHEBI:59789"/>
        <dbReference type="ChEBI" id="CHEBI:74506"/>
        <dbReference type="ChEBI" id="CHEBI:82748"/>
        <dbReference type="EC" id="2.1.1.199"/>
    </reaction>
</comment>
<dbReference type="InterPro" id="IPR023397">
    <property type="entry name" value="SAM-dep_MeTrfase_MraW_recog"/>
</dbReference>
<dbReference type="NCBIfam" id="TIGR00006">
    <property type="entry name" value="16S rRNA (cytosine(1402)-N(4))-methyltransferase RsmH"/>
    <property type="match status" value="1"/>
</dbReference>
<dbReference type="EMBL" id="JADKNH010000001">
    <property type="protein sequence ID" value="MBF4691598.1"/>
    <property type="molecule type" value="Genomic_DNA"/>
</dbReference>